<feature type="compositionally biased region" description="Polar residues" evidence="1">
    <location>
        <begin position="1"/>
        <end position="22"/>
    </location>
</feature>
<feature type="region of interest" description="Disordered" evidence="1">
    <location>
        <begin position="1"/>
        <end position="43"/>
    </location>
</feature>
<evidence type="ECO:0000313" key="5">
    <source>
        <dbReference type="Proteomes" id="UP000663855"/>
    </source>
</evidence>
<reference evidence="4" key="1">
    <citation type="submission" date="2021-02" db="EMBL/GenBank/DDBJ databases">
        <authorList>
            <person name="Nowell W R."/>
        </authorList>
    </citation>
    <scope>NUCLEOTIDE SEQUENCE</scope>
</reference>
<evidence type="ECO:0000256" key="1">
    <source>
        <dbReference type="SAM" id="MobiDB-lite"/>
    </source>
</evidence>
<feature type="compositionally biased region" description="Low complexity" evidence="1">
    <location>
        <begin position="32"/>
        <end position="43"/>
    </location>
</feature>
<dbReference type="SUPFAM" id="SSF53098">
    <property type="entry name" value="Ribonuclease H-like"/>
    <property type="match status" value="1"/>
</dbReference>
<sequence>MDENSFNVFVDEQQQPISSDSSTNKHHEQIHSSPSESSLLLSSSSNTPVSNVIDISRSVGELPAKPIRSSYPSNKDKRSFHSQWYSRFTWLEYSELTDSAYCYYSRHFNTGIILNNRVINFCLRRRFLFEGNQSDAFVRGFSSWNNAFSSKQGFLSHQNTQCHKIAEINYKQYVARTKSSTNVLQVIDKSRNELVKRNREKLIKIVSTLHLCGRQMIATRGHEEGESSSNRENFIELLRWASSTDPVALSILEDSDRNATYPNPCIQNELISLLANQIQQQISEKIKGCVFALMADESRDVSGCEQLKYFLGFIKLDQFDAETLTKEIAQLLSSLNIDLQNCIAVCFDGLEELADDGTERSTDARGLLLALNEPLFIVTIFIMDSLLGKIKILSNQLKSKSLDFGTAHSLISAVINQISELRNEEEFSKLYDQIIEFSGENNIDLNNKMKERRARKTSTRFNNCLITCTIGQREEINNKNKYRIFVFYPVIDSILIEINDRFSKTNMDILRSVSSLSPDSSKFLEIDELKALCVMLKSDIQLLNNQIQVLKPMLKQLKPKNMIDLYFEVLPFEQAFPSILSLLIGAMTIPVSSTTTERTFSKMKLIKTVARNSMSDNRLSNLSLLAIEREFCVDYEKIIDAFAIQHKNSRIMLK</sequence>
<dbReference type="PANTHER" id="PTHR45749">
    <property type="match status" value="1"/>
</dbReference>
<evidence type="ECO:0008006" key="6">
    <source>
        <dbReference type="Google" id="ProtNLM"/>
    </source>
</evidence>
<dbReference type="Proteomes" id="UP000663855">
    <property type="component" value="Unassembled WGS sequence"/>
</dbReference>
<accession>A0A815FM00</accession>
<comment type="caution">
    <text evidence="4">The sequence shown here is derived from an EMBL/GenBank/DDBJ whole genome shotgun (WGS) entry which is preliminary data.</text>
</comment>
<protein>
    <recommendedName>
        <fullName evidence="6">TTF-type domain-containing protein</fullName>
    </recommendedName>
</protein>
<dbReference type="Pfam" id="PF14291">
    <property type="entry name" value="DUF4371"/>
    <property type="match status" value="1"/>
</dbReference>
<organism evidence="4 5">
    <name type="scientific">Rotaria magnacalcarata</name>
    <dbReference type="NCBI Taxonomy" id="392030"/>
    <lineage>
        <taxon>Eukaryota</taxon>
        <taxon>Metazoa</taxon>
        <taxon>Spiralia</taxon>
        <taxon>Gnathifera</taxon>
        <taxon>Rotifera</taxon>
        <taxon>Eurotatoria</taxon>
        <taxon>Bdelloidea</taxon>
        <taxon>Philodinida</taxon>
        <taxon>Philodinidae</taxon>
        <taxon>Rotaria</taxon>
    </lineage>
</organism>
<dbReference type="AlphaFoldDB" id="A0A815FM00"/>
<name>A0A815FM00_9BILA</name>
<proteinExistence type="predicted"/>
<evidence type="ECO:0000313" key="4">
    <source>
        <dbReference type="EMBL" id="CAF1325117.1"/>
    </source>
</evidence>
<dbReference type="EMBL" id="CAJNOV010008510">
    <property type="protein sequence ID" value="CAF1325117.1"/>
    <property type="molecule type" value="Genomic_DNA"/>
</dbReference>
<feature type="domain" description="HAT C-terminal dimerisation" evidence="2">
    <location>
        <begin position="572"/>
        <end position="630"/>
    </location>
</feature>
<dbReference type="PANTHER" id="PTHR45749:SF37">
    <property type="entry name" value="OS05G0311600 PROTEIN"/>
    <property type="match status" value="1"/>
</dbReference>
<dbReference type="Pfam" id="PF05699">
    <property type="entry name" value="Dimer_Tnp_hAT"/>
    <property type="match status" value="1"/>
</dbReference>
<dbReference type="InterPro" id="IPR012337">
    <property type="entry name" value="RNaseH-like_sf"/>
</dbReference>
<evidence type="ECO:0000259" key="3">
    <source>
        <dbReference type="Pfam" id="PF14291"/>
    </source>
</evidence>
<feature type="domain" description="DUF4371" evidence="3">
    <location>
        <begin position="139"/>
        <end position="315"/>
    </location>
</feature>
<dbReference type="GO" id="GO:0046983">
    <property type="term" value="F:protein dimerization activity"/>
    <property type="evidence" value="ECO:0007669"/>
    <property type="project" value="InterPro"/>
</dbReference>
<dbReference type="InterPro" id="IPR025398">
    <property type="entry name" value="DUF4371"/>
</dbReference>
<dbReference type="InterPro" id="IPR008906">
    <property type="entry name" value="HATC_C_dom"/>
</dbReference>
<gene>
    <name evidence="4" type="ORF">CJN711_LOCUS18134</name>
</gene>
<evidence type="ECO:0000259" key="2">
    <source>
        <dbReference type="Pfam" id="PF05699"/>
    </source>
</evidence>